<accession>A0A0P1EBT2</accession>
<dbReference type="AlphaFoldDB" id="A0A0P1EBT2"/>
<gene>
    <name evidence="1" type="ORF">RUA4292_00596</name>
</gene>
<dbReference type="Proteomes" id="UP000050783">
    <property type="component" value="Unassembled WGS sequence"/>
</dbReference>
<name>A0A0P1EBT2_9RHOB</name>
<evidence type="ECO:0000313" key="1">
    <source>
        <dbReference type="EMBL" id="CUH46430.1"/>
    </source>
</evidence>
<sequence>MKLESLVQFTKRRSRVAKHNRSMMSKAYLTKRKKRLARTRARNSRCQLNALCTGRLGYRPLRQRKLERESDNSLLKLLMQVAKEETRNKPRG</sequence>
<proteinExistence type="predicted"/>
<protein>
    <submittedName>
        <fullName evidence="1">Uncharacterized protein</fullName>
    </submittedName>
</protein>
<reference evidence="1 2" key="1">
    <citation type="submission" date="2015-09" db="EMBL/GenBank/DDBJ databases">
        <authorList>
            <consortium name="Swine Surveillance"/>
        </authorList>
    </citation>
    <scope>NUCLEOTIDE SEQUENCE [LARGE SCALE GENOMIC DNA]</scope>
    <source>
        <strain evidence="1 2">CECT 4292</strain>
    </source>
</reference>
<evidence type="ECO:0000313" key="2">
    <source>
        <dbReference type="Proteomes" id="UP000050783"/>
    </source>
</evidence>
<organism evidence="1 2">
    <name type="scientific">Ruegeria atlantica</name>
    <dbReference type="NCBI Taxonomy" id="81569"/>
    <lineage>
        <taxon>Bacteria</taxon>
        <taxon>Pseudomonadati</taxon>
        <taxon>Pseudomonadota</taxon>
        <taxon>Alphaproteobacteria</taxon>
        <taxon>Rhodobacterales</taxon>
        <taxon>Roseobacteraceae</taxon>
        <taxon>Ruegeria</taxon>
    </lineage>
</organism>
<dbReference type="EMBL" id="CYPU01000011">
    <property type="protein sequence ID" value="CUH46430.1"/>
    <property type="molecule type" value="Genomic_DNA"/>
</dbReference>